<feature type="compositionally biased region" description="Basic and acidic residues" evidence="13">
    <location>
        <begin position="350"/>
        <end position="371"/>
    </location>
</feature>
<dbReference type="AlphaFoldDB" id="A0AAE1EVF3"/>
<evidence type="ECO:0000256" key="2">
    <source>
        <dbReference type="ARBA" id="ARBA00010113"/>
    </source>
</evidence>
<feature type="compositionally biased region" description="Polar residues" evidence="13">
    <location>
        <begin position="390"/>
        <end position="401"/>
    </location>
</feature>
<comment type="catalytic activity">
    <reaction evidence="12">
        <text>a 5'-end ribonucleotide-tRNA(His) + GTP + ATP + H2O = a 5'-end phospho-guanosine-ribonucleotide-tRNA(His) + AMP + 2 diphosphate + H(+)</text>
        <dbReference type="Rhea" id="RHEA:54564"/>
        <dbReference type="Rhea" id="RHEA-COMP:14193"/>
        <dbReference type="Rhea" id="RHEA-COMP:14917"/>
        <dbReference type="ChEBI" id="CHEBI:15377"/>
        <dbReference type="ChEBI" id="CHEBI:15378"/>
        <dbReference type="ChEBI" id="CHEBI:30616"/>
        <dbReference type="ChEBI" id="CHEBI:33019"/>
        <dbReference type="ChEBI" id="CHEBI:37565"/>
        <dbReference type="ChEBI" id="CHEBI:138282"/>
        <dbReference type="ChEBI" id="CHEBI:141847"/>
        <dbReference type="ChEBI" id="CHEBI:456215"/>
        <dbReference type="EC" id="2.7.7.79"/>
    </reaction>
</comment>
<evidence type="ECO:0000256" key="9">
    <source>
        <dbReference type="ARBA" id="ARBA00022741"/>
    </source>
</evidence>
<accession>A0AAE1EVF3</accession>
<feature type="compositionally biased region" description="Basic and acidic residues" evidence="13">
    <location>
        <begin position="421"/>
        <end position="440"/>
    </location>
</feature>
<evidence type="ECO:0000256" key="4">
    <source>
        <dbReference type="ARBA" id="ARBA00022310"/>
    </source>
</evidence>
<evidence type="ECO:0000313" key="16">
    <source>
        <dbReference type="EMBL" id="KAK3862082.1"/>
    </source>
</evidence>
<reference evidence="16" key="1">
    <citation type="submission" date="2023-10" db="EMBL/GenBank/DDBJ databases">
        <title>Genome assemblies of two species of porcelain crab, Petrolisthes cinctipes and Petrolisthes manimaculis (Anomura: Porcellanidae).</title>
        <authorList>
            <person name="Angst P."/>
        </authorList>
    </citation>
    <scope>NUCLEOTIDE SEQUENCE</scope>
    <source>
        <strain evidence="16">PB745_01</strain>
        <tissue evidence="16">Gill</tissue>
    </source>
</reference>
<dbReference type="GO" id="GO:0008193">
    <property type="term" value="F:tRNA guanylyltransferase activity"/>
    <property type="evidence" value="ECO:0007669"/>
    <property type="project" value="UniProtKB-EC"/>
</dbReference>
<evidence type="ECO:0000256" key="8">
    <source>
        <dbReference type="ARBA" id="ARBA00022723"/>
    </source>
</evidence>
<organism evidence="16 17">
    <name type="scientific">Petrolisthes cinctipes</name>
    <name type="common">Flat porcelain crab</name>
    <dbReference type="NCBI Taxonomy" id="88211"/>
    <lineage>
        <taxon>Eukaryota</taxon>
        <taxon>Metazoa</taxon>
        <taxon>Ecdysozoa</taxon>
        <taxon>Arthropoda</taxon>
        <taxon>Crustacea</taxon>
        <taxon>Multicrustacea</taxon>
        <taxon>Malacostraca</taxon>
        <taxon>Eumalacostraca</taxon>
        <taxon>Eucarida</taxon>
        <taxon>Decapoda</taxon>
        <taxon>Pleocyemata</taxon>
        <taxon>Anomura</taxon>
        <taxon>Galatheoidea</taxon>
        <taxon>Porcellanidae</taxon>
        <taxon>Petrolisthes</taxon>
    </lineage>
</organism>
<evidence type="ECO:0000256" key="3">
    <source>
        <dbReference type="ARBA" id="ARBA00012511"/>
    </source>
</evidence>
<dbReference type="InterPro" id="IPR024956">
    <property type="entry name" value="tRNAHis_GuaTrfase_cat"/>
</dbReference>
<dbReference type="GO" id="GO:0006400">
    <property type="term" value="P:tRNA modification"/>
    <property type="evidence" value="ECO:0007669"/>
    <property type="project" value="InterPro"/>
</dbReference>
<evidence type="ECO:0000256" key="6">
    <source>
        <dbReference type="ARBA" id="ARBA00022694"/>
    </source>
</evidence>
<evidence type="ECO:0000313" key="17">
    <source>
        <dbReference type="Proteomes" id="UP001286313"/>
    </source>
</evidence>
<dbReference type="Pfam" id="PF14413">
    <property type="entry name" value="Thg1C"/>
    <property type="match status" value="2"/>
</dbReference>
<comment type="caution">
    <text evidence="16">The sequence shown here is derived from an EMBL/GenBank/DDBJ whole genome shotgun (WGS) entry which is preliminary data.</text>
</comment>
<feature type="domain" description="tRNAHis guanylyltransferase catalytic" evidence="14">
    <location>
        <begin position="451"/>
        <end position="502"/>
    </location>
</feature>
<dbReference type="Pfam" id="PF04446">
    <property type="entry name" value="Thg1"/>
    <property type="match status" value="3"/>
</dbReference>
<evidence type="ECO:0000256" key="11">
    <source>
        <dbReference type="ARBA" id="ARBA00023134"/>
    </source>
</evidence>
<keyword evidence="7" id="KW-0548">Nucleotidyltransferase</keyword>
<dbReference type="InterPro" id="IPR025845">
    <property type="entry name" value="Thg1_C_dom"/>
</dbReference>
<dbReference type="InterPro" id="IPR007537">
    <property type="entry name" value="tRNAHis_GuaTrfase_Thg1"/>
</dbReference>
<feature type="compositionally biased region" description="Polar residues" evidence="13">
    <location>
        <begin position="408"/>
        <end position="419"/>
    </location>
</feature>
<evidence type="ECO:0000256" key="12">
    <source>
        <dbReference type="ARBA" id="ARBA00047281"/>
    </source>
</evidence>
<dbReference type="EMBL" id="JAWQEG010004331">
    <property type="protein sequence ID" value="KAK3862082.1"/>
    <property type="molecule type" value="Genomic_DNA"/>
</dbReference>
<proteinExistence type="inferred from homology"/>
<keyword evidence="9" id="KW-0547">Nucleotide-binding</keyword>
<keyword evidence="11" id="KW-0342">GTP-binding</keyword>
<feature type="domain" description="tRNAHis guanylyltransferase catalytic" evidence="14">
    <location>
        <begin position="6"/>
        <end position="134"/>
    </location>
</feature>
<evidence type="ECO:0000256" key="5">
    <source>
        <dbReference type="ARBA" id="ARBA00022679"/>
    </source>
</evidence>
<gene>
    <name evidence="16" type="ORF">Pcinc_032024</name>
</gene>
<keyword evidence="8" id="KW-0479">Metal-binding</keyword>
<feature type="domain" description="Thg1 C-terminal" evidence="15">
    <location>
        <begin position="138"/>
        <end position="234"/>
    </location>
</feature>
<dbReference type="PANTHER" id="PTHR12729">
    <property type="entry name" value="TRNA(HIS) GUANYLYLTRANSFERASE-RELATED"/>
    <property type="match status" value="1"/>
</dbReference>
<feature type="region of interest" description="Disordered" evidence="13">
    <location>
        <begin position="350"/>
        <end position="440"/>
    </location>
</feature>
<keyword evidence="10" id="KW-0460">Magnesium</keyword>
<protein>
    <recommendedName>
        <fullName evidence="4">Probable tRNA(His) guanylyltransferase</fullName>
        <ecNumber evidence="3">2.7.7.79</ecNumber>
    </recommendedName>
</protein>
<evidence type="ECO:0000256" key="13">
    <source>
        <dbReference type="SAM" id="MobiDB-lite"/>
    </source>
</evidence>
<dbReference type="Proteomes" id="UP001286313">
    <property type="component" value="Unassembled WGS sequence"/>
</dbReference>
<keyword evidence="5" id="KW-0808">Transferase</keyword>
<evidence type="ECO:0000259" key="14">
    <source>
        <dbReference type="Pfam" id="PF04446"/>
    </source>
</evidence>
<dbReference type="GO" id="GO:0005525">
    <property type="term" value="F:GTP binding"/>
    <property type="evidence" value="ECO:0007669"/>
    <property type="project" value="UniProtKB-KW"/>
</dbReference>
<dbReference type="Gene3D" id="3.30.70.3000">
    <property type="match status" value="3"/>
</dbReference>
<keyword evidence="17" id="KW-1185">Reference proteome</keyword>
<comment type="similarity">
    <text evidence="2">Belongs to the tRNA(His) guanylyltransferase family.</text>
</comment>
<dbReference type="PANTHER" id="PTHR12729:SF6">
    <property type="entry name" value="TRNA(HIS) GUANYLYLTRANSFERASE-RELATED"/>
    <property type="match status" value="1"/>
</dbReference>
<name>A0AAE1EVF3_PETCI</name>
<feature type="domain" description="tRNAHis guanylyltransferase catalytic" evidence="14">
    <location>
        <begin position="266"/>
        <end position="353"/>
    </location>
</feature>
<sequence>MANSRFEYVKSFENPGTLDPRNWIVVTLSCHNVDALTRTHNFEQPNDSRFLRLVQSSGESVMREIKEIVLGYQFAGECSFVFGRNTTLYKRRGPKLLTNICSLMSSCFVYNWTRHFGSVALCRLPVFEGVTYLFPEDQNLRDYLTKRQKECHNQNLYQTCLKGMICKGMSTLDAINSLQGTSEAQQNEILFTQCGINYNNEDAVFKKGTVMVRDKVNVSVITPDGSTANRKQSQIITLQTDLVKDEFWTRQFILDQPTKANANKHSYLRAFEKNAPLLPETWIVVRVDGKGFHKFSERHDFRKPNDKRSLELMNRAAMSVMNTHTDIMMAYGQSDEYSFIIRKDSTMLPRKENSTLLPRKENSTLLPRKENSTVLPRNENSTLLPRKENSTVLPRNENSTLLPRKENSTVLPRNENSTVLPRKENSTLLPRKENSTVLPRKENSTLLPRKENSTVLPRKENTIISRIVSLFSAQYVREWPKVFVDVPMSYPPSFDGRCVLYPNVKCVRDYFNWRQADCHINNLYNTCFWALVENGGCSPRQAEAKLRGTFSDDKRRLLSLGFGRDYDDEDEVYRKGTVMTRKVVKSRGNYDEEKITSRKNYDVEKIKSLEISDEEKVKSRKNSDEEKIKSLKISDEEKVKSRKNSDEEKIESWKNSDEEKNKSRKYFGTEKMCEGEGDDFVEREEIEERRVCEREGR</sequence>
<evidence type="ECO:0000259" key="15">
    <source>
        <dbReference type="Pfam" id="PF14413"/>
    </source>
</evidence>
<comment type="cofactor">
    <cofactor evidence="1">
        <name>Mg(2+)</name>
        <dbReference type="ChEBI" id="CHEBI:18420"/>
    </cofactor>
</comment>
<evidence type="ECO:0000256" key="1">
    <source>
        <dbReference type="ARBA" id="ARBA00001946"/>
    </source>
</evidence>
<evidence type="ECO:0000256" key="10">
    <source>
        <dbReference type="ARBA" id="ARBA00022842"/>
    </source>
</evidence>
<feature type="non-terminal residue" evidence="16">
    <location>
        <position position="697"/>
    </location>
</feature>
<feature type="compositionally biased region" description="Polar residues" evidence="13">
    <location>
        <begin position="372"/>
        <end position="383"/>
    </location>
</feature>
<evidence type="ECO:0000256" key="7">
    <source>
        <dbReference type="ARBA" id="ARBA00022695"/>
    </source>
</evidence>
<dbReference type="GO" id="GO:0000287">
    <property type="term" value="F:magnesium ion binding"/>
    <property type="evidence" value="ECO:0007669"/>
    <property type="project" value="InterPro"/>
</dbReference>
<feature type="domain" description="Thg1 C-terminal" evidence="15">
    <location>
        <begin position="506"/>
        <end position="620"/>
    </location>
</feature>
<dbReference type="InterPro" id="IPR038469">
    <property type="entry name" value="tRNAHis_GuaTrfase_Thg1_sf"/>
</dbReference>
<keyword evidence="6" id="KW-0819">tRNA processing</keyword>
<feature type="region of interest" description="Disordered" evidence="13">
    <location>
        <begin position="636"/>
        <end position="662"/>
    </location>
</feature>
<dbReference type="EC" id="2.7.7.79" evidence="3"/>